<dbReference type="PROSITE" id="PS50106">
    <property type="entry name" value="PDZ"/>
    <property type="match status" value="1"/>
</dbReference>
<feature type="domain" description="PDZ" evidence="3">
    <location>
        <begin position="648"/>
        <end position="731"/>
    </location>
</feature>
<feature type="non-terminal residue" evidence="4">
    <location>
        <position position="1"/>
    </location>
</feature>
<evidence type="ECO:0000313" key="4">
    <source>
        <dbReference type="EMBL" id="CAF1156629.1"/>
    </source>
</evidence>
<name>A0A814T4N0_9BILA</name>
<comment type="caution">
    <text evidence="4">The sequence shown here is derived from an EMBL/GenBank/DDBJ whole genome shotgun (WGS) entry which is preliminary data.</text>
</comment>
<dbReference type="InterPro" id="IPR036034">
    <property type="entry name" value="PDZ_sf"/>
</dbReference>
<dbReference type="AlphaFoldDB" id="A0A814T4N0"/>
<feature type="region of interest" description="Disordered" evidence="2">
    <location>
        <begin position="116"/>
        <end position="136"/>
    </location>
</feature>
<dbReference type="EMBL" id="CAJNOG010000300">
    <property type="protein sequence ID" value="CAF1156629.1"/>
    <property type="molecule type" value="Genomic_DNA"/>
</dbReference>
<dbReference type="Proteomes" id="UP000663845">
    <property type="component" value="Unassembled WGS sequence"/>
</dbReference>
<sequence>SCVDNLLFIYADDDDQITPSDDEPKHITHDSDEWSYDNLVGDSDDQVNTDHLGTIVHEALAARFQQAIKFKHEALEVNNTNDYEDSEPLADTDNLGTIIHEALAARFQKPIKVKTSNSPHYENLPQKLPKSVDDDDSMADTDNLGNIVHEALAARFQKPITINTADQIDSQDGFPEELPDPIDEPPIDNLGNIIYETLAARFQKPIKMKTPDSFNYDVFPEELPKFIDESPTANDNYGTIVQEALADRIQKPIYMESVDQSNSQVFSEESPENIDEQAGVIDNLETDFTDQVDSEAFPEESIADTDPNAFADRYQTPTTMKSSDRYNFDVYSEELPELTYDESLADTNNFDTHVYEHIASRYQEDNEMKSAFKFHNNFPTEESQEYIDESNDDIIEYEILQETNNEFISSNLENPADETRDEIIVYDILQDSSNEFMSSNFENPIDETIDETMVYEILQDSINKLMPLNLGNYTNESIGNTHTLETMIYEINPPMQSPNHNRPPVGNLSQIVSDSLLTSSNYHQFHQNQDKIEFTITHPPPPLYDEEIYEEYGYRRTTTDPQTDDIVEKFEELCHRYSTNYEQYQTTAKQIDNEINEFERQVHEQREQNVSPVSDTTSEELITTIERIIDKPNEVKSKIIDFDNVYSTIKVTRQEDYIGKYGFDLKETVDGKIKVSSIINGNYCPHLNIGDEIISINDTKTFQTYEQCQLLLHSLWKNTYDNVQITVLKSATIPTVSSK</sequence>
<dbReference type="SUPFAM" id="SSF50156">
    <property type="entry name" value="PDZ domain-like"/>
    <property type="match status" value="1"/>
</dbReference>
<accession>A0A814T4N0</accession>
<proteinExistence type="predicted"/>
<keyword evidence="1" id="KW-0175">Coiled coil</keyword>
<evidence type="ECO:0000259" key="3">
    <source>
        <dbReference type="PROSITE" id="PS50106"/>
    </source>
</evidence>
<evidence type="ECO:0000256" key="1">
    <source>
        <dbReference type="SAM" id="Coils"/>
    </source>
</evidence>
<organism evidence="4 5">
    <name type="scientific">Adineta steineri</name>
    <dbReference type="NCBI Taxonomy" id="433720"/>
    <lineage>
        <taxon>Eukaryota</taxon>
        <taxon>Metazoa</taxon>
        <taxon>Spiralia</taxon>
        <taxon>Gnathifera</taxon>
        <taxon>Rotifera</taxon>
        <taxon>Eurotatoria</taxon>
        <taxon>Bdelloidea</taxon>
        <taxon>Adinetida</taxon>
        <taxon>Adinetidae</taxon>
        <taxon>Adineta</taxon>
    </lineage>
</organism>
<evidence type="ECO:0000313" key="5">
    <source>
        <dbReference type="Proteomes" id="UP000663845"/>
    </source>
</evidence>
<dbReference type="InterPro" id="IPR001478">
    <property type="entry name" value="PDZ"/>
</dbReference>
<evidence type="ECO:0000256" key="2">
    <source>
        <dbReference type="SAM" id="MobiDB-lite"/>
    </source>
</evidence>
<reference evidence="4" key="1">
    <citation type="submission" date="2021-02" db="EMBL/GenBank/DDBJ databases">
        <authorList>
            <person name="Nowell W R."/>
        </authorList>
    </citation>
    <scope>NUCLEOTIDE SEQUENCE</scope>
</reference>
<gene>
    <name evidence="4" type="ORF">JYZ213_LOCUS24406</name>
</gene>
<feature type="coiled-coil region" evidence="1">
    <location>
        <begin position="581"/>
        <end position="608"/>
    </location>
</feature>
<protein>
    <recommendedName>
        <fullName evidence="3">PDZ domain-containing protein</fullName>
    </recommendedName>
</protein>